<reference evidence="2" key="1">
    <citation type="submission" date="2020-05" db="EMBL/GenBank/DDBJ databases">
        <authorList>
            <person name="Chiriac C."/>
            <person name="Salcher M."/>
            <person name="Ghai R."/>
            <person name="Kavagutti S V."/>
        </authorList>
    </citation>
    <scope>NUCLEOTIDE SEQUENCE</scope>
</reference>
<name>A0A6J7AUV3_9ZZZZ</name>
<sequence>MIGRRLVRATYGFFEDVDRQLGAERGPNGEPSTADFQTIDLLRIVDRFADEFDDLPELIPGRSDYRVLLIRGVLVRALNVVGQLAPDGAVELVSIDIEVGWD</sequence>
<dbReference type="AlphaFoldDB" id="A0A6J7AUV3"/>
<organism evidence="2">
    <name type="scientific">freshwater metagenome</name>
    <dbReference type="NCBI Taxonomy" id="449393"/>
    <lineage>
        <taxon>unclassified sequences</taxon>
        <taxon>metagenomes</taxon>
        <taxon>ecological metagenomes</taxon>
    </lineage>
</organism>
<dbReference type="EMBL" id="CAFBOS010000201">
    <property type="protein sequence ID" value="CAB5016670.1"/>
    <property type="molecule type" value="Genomic_DNA"/>
</dbReference>
<accession>A0A6J7AUV3</accession>
<evidence type="ECO:0000313" key="3">
    <source>
        <dbReference type="EMBL" id="CAB5016670.1"/>
    </source>
</evidence>
<protein>
    <submittedName>
        <fullName evidence="2">Unannotated protein</fullName>
    </submittedName>
</protein>
<dbReference type="EMBL" id="CAEZYR010000186">
    <property type="protein sequence ID" value="CAB4771597.1"/>
    <property type="molecule type" value="Genomic_DNA"/>
</dbReference>
<evidence type="ECO:0000313" key="2">
    <source>
        <dbReference type="EMBL" id="CAB4836543.1"/>
    </source>
</evidence>
<gene>
    <name evidence="1" type="ORF">UFOPK2754_03124</name>
    <name evidence="2" type="ORF">UFOPK3139_02987</name>
    <name evidence="3" type="ORF">UFOPK3967_02534</name>
</gene>
<proteinExistence type="predicted"/>
<dbReference type="EMBL" id="CAFABA010000192">
    <property type="protein sequence ID" value="CAB4836543.1"/>
    <property type="molecule type" value="Genomic_DNA"/>
</dbReference>
<evidence type="ECO:0000313" key="1">
    <source>
        <dbReference type="EMBL" id="CAB4771597.1"/>
    </source>
</evidence>